<evidence type="ECO:0000313" key="1">
    <source>
        <dbReference type="EMBL" id="MEC4720428.1"/>
    </source>
</evidence>
<gene>
    <name evidence="1" type="ORF">RY831_14795</name>
</gene>
<name>A0ABU6J9U0_9BURK</name>
<dbReference type="RefSeq" id="WP_326507146.1">
    <property type="nucleotide sequence ID" value="NZ_JAWIIV010000011.1"/>
</dbReference>
<reference evidence="1 2" key="1">
    <citation type="submission" date="2023-10" db="EMBL/GenBank/DDBJ databases">
        <title>Noviherbaspirillum sp. CPCC 100848 genome assembly.</title>
        <authorList>
            <person name="Li X.Y."/>
            <person name="Fang X.M."/>
        </authorList>
    </citation>
    <scope>NUCLEOTIDE SEQUENCE [LARGE SCALE GENOMIC DNA]</scope>
    <source>
        <strain evidence="1 2">CPCC 100848</strain>
    </source>
</reference>
<protein>
    <submittedName>
        <fullName evidence="1">Uncharacterized protein</fullName>
    </submittedName>
</protein>
<comment type="caution">
    <text evidence="1">The sequence shown here is derived from an EMBL/GenBank/DDBJ whole genome shotgun (WGS) entry which is preliminary data.</text>
</comment>
<dbReference type="EMBL" id="JAWIIV010000011">
    <property type="protein sequence ID" value="MEC4720428.1"/>
    <property type="molecule type" value="Genomic_DNA"/>
</dbReference>
<organism evidence="1 2">
    <name type="scientific">Noviherbaspirillum album</name>
    <dbReference type="NCBI Taxonomy" id="3080276"/>
    <lineage>
        <taxon>Bacteria</taxon>
        <taxon>Pseudomonadati</taxon>
        <taxon>Pseudomonadota</taxon>
        <taxon>Betaproteobacteria</taxon>
        <taxon>Burkholderiales</taxon>
        <taxon>Oxalobacteraceae</taxon>
        <taxon>Noviherbaspirillum</taxon>
    </lineage>
</organism>
<dbReference type="Proteomes" id="UP001352263">
    <property type="component" value="Unassembled WGS sequence"/>
</dbReference>
<sequence>MNGLPRTLARTEMRLGSECGFTGTFIPRNLTGVSCRFSLNTPIEGISFQGTVGITDLKMSNINFARGTNVGNSSTEFNMTGGVSLAAANSNSNVRGVGSPLIRKPIPIARVAAPIWYTLGLVRLDFPIALDVNLPIFGQEVGFNGTLPYKDGIKSPTGAFQFLFAQVENLTPSVRFEDAFIGLKGGPTLVQSTRPRFGLQWILGDDETIVGSEGVFVSFGGKFDVGVDLQPLCVKISGSPAYAAGADLLLRSLFNMKAFLEKEISLQIDLPPNIARTFPENCGTAPPAPPASRPILTVNSVTCTFRDHATQSHSFDLGRTAPTGIVEVTASGEVTGVVDPDAVAVDIGSIKADGSGNLSGGGLGIGLSGARWEVKVDPPSQGSNRMTWTATMRDTLAPREWWFGAANPQLTAVVFWDVTPQRRESVRLVPNRPILCTG</sequence>
<keyword evidence="2" id="KW-1185">Reference proteome</keyword>
<accession>A0ABU6J9U0</accession>
<evidence type="ECO:0000313" key="2">
    <source>
        <dbReference type="Proteomes" id="UP001352263"/>
    </source>
</evidence>
<proteinExistence type="predicted"/>